<dbReference type="OMA" id="MELLHWM"/>
<dbReference type="Gene3D" id="3.30.559.10">
    <property type="entry name" value="Chloramphenicol acetyltransferase-like domain"/>
    <property type="match status" value="2"/>
</dbReference>
<proteinExistence type="predicted"/>
<protein>
    <submittedName>
        <fullName evidence="3 4">Uncharacterized protein</fullName>
    </submittedName>
</protein>
<gene>
    <name evidence="4" type="primary">LOC100822456</name>
    <name evidence="3" type="ORF">BRADI_3g15730v3</name>
</gene>
<dbReference type="EnsemblPlants" id="KQJ95201">
    <property type="protein sequence ID" value="KQJ95201"/>
    <property type="gene ID" value="BRADI_3g15730v3"/>
</dbReference>
<dbReference type="RefSeq" id="XP_003573419.1">
    <property type="nucleotide sequence ID" value="XM_003573371.4"/>
</dbReference>
<dbReference type="Gramene" id="KQJ95201">
    <property type="protein sequence ID" value="KQJ95201"/>
    <property type="gene ID" value="BRADI_3g15730v3"/>
</dbReference>
<dbReference type="Pfam" id="PF02458">
    <property type="entry name" value="Transferase"/>
    <property type="match status" value="1"/>
</dbReference>
<keyword evidence="2" id="KW-0012">Acyltransferase</keyword>
<accession>I1I161</accession>
<dbReference type="eggNOG" id="ENOG502T1DZ">
    <property type="taxonomic scope" value="Eukaryota"/>
</dbReference>
<evidence type="ECO:0000256" key="1">
    <source>
        <dbReference type="ARBA" id="ARBA00022679"/>
    </source>
</evidence>
<reference evidence="3 4" key="1">
    <citation type="journal article" date="2010" name="Nature">
        <title>Genome sequencing and analysis of the model grass Brachypodium distachyon.</title>
        <authorList>
            <consortium name="International Brachypodium Initiative"/>
        </authorList>
    </citation>
    <scope>NUCLEOTIDE SEQUENCE [LARGE SCALE GENOMIC DNA]</scope>
    <source>
        <strain evidence="3">Bd21</strain>
        <strain evidence="4">cv. Bd21</strain>
    </source>
</reference>
<dbReference type="EMBL" id="CM000882">
    <property type="protein sequence ID" value="KQJ95201.1"/>
    <property type="molecule type" value="Genomic_DNA"/>
</dbReference>
<dbReference type="KEGG" id="bdi:100822456"/>
<evidence type="ECO:0000313" key="5">
    <source>
        <dbReference type="Proteomes" id="UP000008810"/>
    </source>
</evidence>
<reference evidence="4" key="3">
    <citation type="submission" date="2018-08" db="UniProtKB">
        <authorList>
            <consortium name="EnsemblPlants"/>
        </authorList>
    </citation>
    <scope>IDENTIFICATION</scope>
    <source>
        <strain evidence="4">cv. Bd21</strain>
    </source>
</reference>
<organism evidence="4">
    <name type="scientific">Brachypodium distachyon</name>
    <name type="common">Purple false brome</name>
    <name type="synonym">Trachynia distachya</name>
    <dbReference type="NCBI Taxonomy" id="15368"/>
    <lineage>
        <taxon>Eukaryota</taxon>
        <taxon>Viridiplantae</taxon>
        <taxon>Streptophyta</taxon>
        <taxon>Embryophyta</taxon>
        <taxon>Tracheophyta</taxon>
        <taxon>Spermatophyta</taxon>
        <taxon>Magnoliopsida</taxon>
        <taxon>Liliopsida</taxon>
        <taxon>Poales</taxon>
        <taxon>Poaceae</taxon>
        <taxon>BOP clade</taxon>
        <taxon>Pooideae</taxon>
        <taxon>Stipodae</taxon>
        <taxon>Brachypodieae</taxon>
        <taxon>Brachypodium</taxon>
    </lineage>
</organism>
<dbReference type="AlphaFoldDB" id="I1I161"/>
<dbReference type="InterPro" id="IPR023213">
    <property type="entry name" value="CAT-like_dom_sf"/>
</dbReference>
<dbReference type="SUPFAM" id="SSF52777">
    <property type="entry name" value="CoA-dependent acyltransferases"/>
    <property type="match status" value="1"/>
</dbReference>
<dbReference type="OrthoDB" id="1862401at2759"/>
<dbReference type="HOGENOM" id="CLU_014546_7_2_1"/>
<name>I1I161_BRADI</name>
<dbReference type="PANTHER" id="PTHR31625">
    <property type="match status" value="1"/>
</dbReference>
<dbReference type="Proteomes" id="UP000008810">
    <property type="component" value="Chromosome 3"/>
</dbReference>
<evidence type="ECO:0000313" key="3">
    <source>
        <dbReference type="EMBL" id="KQJ95201.1"/>
    </source>
</evidence>
<keyword evidence="1" id="KW-0808">Transferase</keyword>
<reference evidence="3" key="2">
    <citation type="submission" date="2017-06" db="EMBL/GenBank/DDBJ databases">
        <title>WGS assembly of Brachypodium distachyon.</title>
        <authorList>
            <consortium name="The International Brachypodium Initiative"/>
            <person name="Lucas S."/>
            <person name="Harmon-Smith M."/>
            <person name="Lail K."/>
            <person name="Tice H."/>
            <person name="Grimwood J."/>
            <person name="Bruce D."/>
            <person name="Barry K."/>
            <person name="Shu S."/>
            <person name="Lindquist E."/>
            <person name="Wang M."/>
            <person name="Pitluck S."/>
            <person name="Vogel J.P."/>
            <person name="Garvin D.F."/>
            <person name="Mockler T.C."/>
            <person name="Schmutz J."/>
            <person name="Rokhsar D."/>
            <person name="Bevan M.W."/>
        </authorList>
    </citation>
    <scope>NUCLEOTIDE SEQUENCE</scope>
    <source>
        <strain evidence="3">Bd21</strain>
    </source>
</reference>
<sequence length="454" mass="47819">MPTVNVVEVARVAPSAPQPEDGPEGSLLLGLSALEVPWIALPLIQRVLIFVDNADADGGVQQLPPFASMVASLRASLAATLARFPPLAGRIVHLPSTADAAIDCSASDGVRFMVAESEDADAARLVGEADHDVGAFRELVPELETGALPAEVLAVQVTRLNGGAAVGVAMHHAVVDGRSVWRFLAAWAAACRGDGDDAVAPAFERAVVAVPGGEELVRSTLRKYSPNLPLTTMIIPGSGPTLPRRTFTVTAQHIHRLKQRITDDLTSSPTPYSSFVALAALTWVSFVRSKHPSAISSSSSSVYLFFFVDCRGRPGIEPPVPESYFGTCISGALAKATARDLLAEDGLAFAAAAVQAEVRRAAEDPLALWDWMELLHWMPLDRLVNVSGSARFPAYEAADFGWGPPGRTELVTMNAGGQLVLVAAKGGAGAVQASVCMEAEHMDCFNSHFLGLTG</sequence>
<dbReference type="InterPro" id="IPR051504">
    <property type="entry name" value="Plant_metabolite_acyltrans"/>
</dbReference>
<evidence type="ECO:0000313" key="4">
    <source>
        <dbReference type="EnsemblPlants" id="KQJ95201"/>
    </source>
</evidence>
<dbReference type="GeneID" id="100822456"/>
<keyword evidence="5" id="KW-1185">Reference proteome</keyword>
<evidence type="ECO:0000256" key="2">
    <source>
        <dbReference type="ARBA" id="ARBA00023315"/>
    </source>
</evidence>
<dbReference type="GO" id="GO:0016747">
    <property type="term" value="F:acyltransferase activity, transferring groups other than amino-acyl groups"/>
    <property type="evidence" value="ECO:0007669"/>
    <property type="project" value="UniProtKB-ARBA"/>
</dbReference>